<accession>A0A2P6RS16</accession>
<evidence type="ECO:0000313" key="2">
    <source>
        <dbReference type="Proteomes" id="UP000238479"/>
    </source>
</evidence>
<dbReference type="Gramene" id="PRQ49222">
    <property type="protein sequence ID" value="PRQ49222"/>
    <property type="gene ID" value="RchiOBHm_Chr2g0119521"/>
</dbReference>
<dbReference type="AlphaFoldDB" id="A0A2P6RS16"/>
<reference evidence="1 2" key="1">
    <citation type="journal article" date="2018" name="Nat. Genet.">
        <title>The Rosa genome provides new insights in the design of modern roses.</title>
        <authorList>
            <person name="Bendahmane M."/>
        </authorList>
    </citation>
    <scope>NUCLEOTIDE SEQUENCE [LARGE SCALE GENOMIC DNA]</scope>
    <source>
        <strain evidence="2">cv. Old Blush</strain>
    </source>
</reference>
<name>A0A2P6RS16_ROSCH</name>
<gene>
    <name evidence="1" type="ORF">RchiOBHm_Chr2g0119521</name>
</gene>
<organism evidence="1 2">
    <name type="scientific">Rosa chinensis</name>
    <name type="common">China rose</name>
    <dbReference type="NCBI Taxonomy" id="74649"/>
    <lineage>
        <taxon>Eukaryota</taxon>
        <taxon>Viridiplantae</taxon>
        <taxon>Streptophyta</taxon>
        <taxon>Embryophyta</taxon>
        <taxon>Tracheophyta</taxon>
        <taxon>Spermatophyta</taxon>
        <taxon>Magnoliopsida</taxon>
        <taxon>eudicotyledons</taxon>
        <taxon>Gunneridae</taxon>
        <taxon>Pentapetalae</taxon>
        <taxon>rosids</taxon>
        <taxon>fabids</taxon>
        <taxon>Rosales</taxon>
        <taxon>Rosaceae</taxon>
        <taxon>Rosoideae</taxon>
        <taxon>Rosoideae incertae sedis</taxon>
        <taxon>Rosa</taxon>
    </lineage>
</organism>
<protein>
    <submittedName>
        <fullName evidence="1">Uncharacterized protein</fullName>
    </submittedName>
</protein>
<sequence length="120" mass="13253">MSSSSLALSRSGGPCSSSFIFFLSLCQSIPHLFRSMFTQPQNNSSIFTPKLQESYGGCDDKVQGTYQGEYGCSRMGSSPPILHGYGSRLWFSVLLRQPQRFLGMGLYGGEYGVVLRDYIP</sequence>
<comment type="caution">
    <text evidence="1">The sequence shown here is derived from an EMBL/GenBank/DDBJ whole genome shotgun (WGS) entry which is preliminary data.</text>
</comment>
<evidence type="ECO:0000313" key="1">
    <source>
        <dbReference type="EMBL" id="PRQ49222.1"/>
    </source>
</evidence>
<dbReference type="EMBL" id="PDCK01000040">
    <property type="protein sequence ID" value="PRQ49222.1"/>
    <property type="molecule type" value="Genomic_DNA"/>
</dbReference>
<proteinExistence type="predicted"/>
<dbReference type="Proteomes" id="UP000238479">
    <property type="component" value="Chromosome 2"/>
</dbReference>
<keyword evidence="2" id="KW-1185">Reference proteome</keyword>